<dbReference type="AlphaFoldDB" id="A0AAI9XJZ6"/>
<evidence type="ECO:0000313" key="1">
    <source>
        <dbReference type="EMBL" id="KAK1450827.1"/>
    </source>
</evidence>
<comment type="caution">
    <text evidence="1">The sequence shown here is derived from an EMBL/GenBank/DDBJ whole genome shotgun (WGS) entry which is preliminary data.</text>
</comment>
<accession>A0AAI9XJZ6</accession>
<organism evidence="1 2">
    <name type="scientific">Colletotrichum melonis</name>
    <dbReference type="NCBI Taxonomy" id="1209925"/>
    <lineage>
        <taxon>Eukaryota</taxon>
        <taxon>Fungi</taxon>
        <taxon>Dikarya</taxon>
        <taxon>Ascomycota</taxon>
        <taxon>Pezizomycotina</taxon>
        <taxon>Sordariomycetes</taxon>
        <taxon>Hypocreomycetidae</taxon>
        <taxon>Glomerellales</taxon>
        <taxon>Glomerellaceae</taxon>
        <taxon>Colletotrichum</taxon>
        <taxon>Colletotrichum acutatum species complex</taxon>
    </lineage>
</organism>
<proteinExistence type="predicted"/>
<sequence length="187" mass="20398">MPGTSGVPLKRVLQSMCETSRWRSGGPARPTDLPTGTCFICFRPQPDYGYAGQLLEDRHLCPGPSQGNSCRAVPPSAPGNPHVTYPHIIVALFAYAVATQPAERTRQILADIRAPRPLFDTWLANPASEWWCSRDVGDWLRRPAEAALALDGTPGVRAKKLEIGIRKRCMISLVGLFVGQLQPTPGL</sequence>
<dbReference type="Proteomes" id="UP001239795">
    <property type="component" value="Unassembled WGS sequence"/>
</dbReference>
<protein>
    <submittedName>
        <fullName evidence="1">Uncharacterized protein</fullName>
    </submittedName>
</protein>
<gene>
    <name evidence="1" type="ORF">CMEL01_16784</name>
</gene>
<reference evidence="1 2" key="1">
    <citation type="submission" date="2016-10" db="EMBL/GenBank/DDBJ databases">
        <title>The genome sequence of Colletotrichum fioriniae PJ7.</title>
        <authorList>
            <person name="Baroncelli R."/>
        </authorList>
    </citation>
    <scope>NUCLEOTIDE SEQUENCE [LARGE SCALE GENOMIC DNA]</scope>
    <source>
        <strain evidence="1">Col 31</strain>
    </source>
</reference>
<name>A0AAI9XJZ6_9PEZI</name>
<dbReference type="EMBL" id="MLGG01000056">
    <property type="protein sequence ID" value="KAK1450827.1"/>
    <property type="molecule type" value="Genomic_DNA"/>
</dbReference>
<evidence type="ECO:0000313" key="2">
    <source>
        <dbReference type="Proteomes" id="UP001239795"/>
    </source>
</evidence>
<keyword evidence="2" id="KW-1185">Reference proteome</keyword>